<sequence length="30" mass="3163">MQVIEVRDLVKIYSNGVKALDGVSLSVDGG</sequence>
<accession>A0ABM8BPB7</accession>
<dbReference type="Proteomes" id="UP001060771">
    <property type="component" value="Chromosome"/>
</dbReference>
<reference evidence="2" key="1">
    <citation type="submission" date="2022-09" db="EMBL/GenBank/DDBJ databases">
        <title>Complete genome sequence of Vulcanisaeta souniana.</title>
        <authorList>
            <person name="Kato S."/>
            <person name="Itoh T."/>
            <person name="Ohkuma M."/>
        </authorList>
    </citation>
    <scope>NUCLEOTIDE SEQUENCE [LARGE SCALE GENOMIC DNA]</scope>
    <source>
        <strain evidence="2">JCM 11219</strain>
    </source>
</reference>
<protein>
    <recommendedName>
        <fullName evidence="3">ABC transporter ATP-binding protein</fullName>
    </recommendedName>
</protein>
<dbReference type="EMBL" id="AP026830">
    <property type="protein sequence ID" value="BDR92752.1"/>
    <property type="molecule type" value="Genomic_DNA"/>
</dbReference>
<proteinExistence type="predicted"/>
<gene>
    <name evidence="1" type="ORF">Vsou_18450</name>
</gene>
<evidence type="ECO:0000313" key="1">
    <source>
        <dbReference type="EMBL" id="BDR92752.1"/>
    </source>
</evidence>
<organism evidence="1 2">
    <name type="scientific">Vulcanisaeta souniana JCM 11219</name>
    <dbReference type="NCBI Taxonomy" id="1293586"/>
    <lineage>
        <taxon>Archaea</taxon>
        <taxon>Thermoproteota</taxon>
        <taxon>Thermoprotei</taxon>
        <taxon>Thermoproteales</taxon>
        <taxon>Thermoproteaceae</taxon>
        <taxon>Vulcanisaeta</taxon>
    </lineage>
</organism>
<evidence type="ECO:0000313" key="2">
    <source>
        <dbReference type="Proteomes" id="UP001060771"/>
    </source>
</evidence>
<evidence type="ECO:0008006" key="3">
    <source>
        <dbReference type="Google" id="ProtNLM"/>
    </source>
</evidence>
<name>A0ABM8BPB7_9CREN</name>
<keyword evidence="2" id="KW-1185">Reference proteome</keyword>